<gene>
    <name evidence="2" type="ORF">EA187_02560</name>
</gene>
<dbReference type="PANTHER" id="PTHR33993">
    <property type="entry name" value="GLYOXALASE-RELATED"/>
    <property type="match status" value="1"/>
</dbReference>
<dbReference type="Pfam" id="PF18029">
    <property type="entry name" value="Glyoxalase_6"/>
    <property type="match status" value="1"/>
</dbReference>
<dbReference type="PANTHER" id="PTHR33993:SF5">
    <property type="entry name" value="GLYOXALASE"/>
    <property type="match status" value="1"/>
</dbReference>
<feature type="domain" description="VOC" evidence="1">
    <location>
        <begin position="6"/>
        <end position="121"/>
    </location>
</feature>
<reference evidence="2 3" key="1">
    <citation type="submission" date="2019-01" db="EMBL/GenBank/DDBJ databases">
        <title>Lujinxingia litoralis gen. nov., sp. nov. and Lujinxingia sediminis gen. nov., sp. nov., new members in the order Bradymonadales, isolated from coastal sediment.</title>
        <authorList>
            <person name="Li C.-M."/>
        </authorList>
    </citation>
    <scope>NUCLEOTIDE SEQUENCE [LARGE SCALE GENOMIC DNA]</scope>
    <source>
        <strain evidence="2 3">SEH01</strain>
    </source>
</reference>
<sequence>MARVTGIGGIFFRATDPEALRAWYVEHLGLPDIDGYVIFQNKDETQPDAYSIWAPFKNDTEYFGSARQAFMINFRVDNLDAMLTRLRDAGVEVDAKIEDSEFGRFGWAVDPEGHRFELWEPPAPQLAADV</sequence>
<evidence type="ECO:0000259" key="1">
    <source>
        <dbReference type="PROSITE" id="PS51819"/>
    </source>
</evidence>
<protein>
    <submittedName>
        <fullName evidence="2">VOC family protein</fullName>
    </submittedName>
</protein>
<dbReference type="Gene3D" id="3.10.180.10">
    <property type="entry name" value="2,3-Dihydroxybiphenyl 1,2-Dioxygenase, domain 1"/>
    <property type="match status" value="1"/>
</dbReference>
<dbReference type="PROSITE" id="PS51819">
    <property type="entry name" value="VOC"/>
    <property type="match status" value="1"/>
</dbReference>
<dbReference type="Proteomes" id="UP000282926">
    <property type="component" value="Unassembled WGS sequence"/>
</dbReference>
<dbReference type="InterPro" id="IPR029068">
    <property type="entry name" value="Glyas_Bleomycin-R_OHBP_Dase"/>
</dbReference>
<dbReference type="SUPFAM" id="SSF54593">
    <property type="entry name" value="Glyoxalase/Bleomycin resistance protein/Dihydroxybiphenyl dioxygenase"/>
    <property type="match status" value="1"/>
</dbReference>
<evidence type="ECO:0000313" key="2">
    <source>
        <dbReference type="EMBL" id="RVU48337.1"/>
    </source>
</evidence>
<dbReference type="InterPro" id="IPR052164">
    <property type="entry name" value="Anthracycline_SecMetBiosynth"/>
</dbReference>
<name>A0ABY0CWR8_9DELT</name>
<dbReference type="InterPro" id="IPR037523">
    <property type="entry name" value="VOC_core"/>
</dbReference>
<evidence type="ECO:0000313" key="3">
    <source>
        <dbReference type="Proteomes" id="UP000282926"/>
    </source>
</evidence>
<proteinExistence type="predicted"/>
<dbReference type="InterPro" id="IPR041581">
    <property type="entry name" value="Glyoxalase_6"/>
</dbReference>
<organism evidence="2 3">
    <name type="scientific">Lujinxingia sediminis</name>
    <dbReference type="NCBI Taxonomy" id="2480984"/>
    <lineage>
        <taxon>Bacteria</taxon>
        <taxon>Deltaproteobacteria</taxon>
        <taxon>Bradymonadales</taxon>
        <taxon>Lujinxingiaceae</taxon>
        <taxon>Lujinxingia</taxon>
    </lineage>
</organism>
<dbReference type="CDD" id="cd06587">
    <property type="entry name" value="VOC"/>
    <property type="match status" value="1"/>
</dbReference>
<dbReference type="RefSeq" id="WP_115603575.1">
    <property type="nucleotide sequence ID" value="NZ_SADD01000001.1"/>
</dbReference>
<accession>A0ABY0CWR8</accession>
<dbReference type="EMBL" id="SADD01000001">
    <property type="protein sequence ID" value="RVU48337.1"/>
    <property type="molecule type" value="Genomic_DNA"/>
</dbReference>
<keyword evidence="3" id="KW-1185">Reference proteome</keyword>
<comment type="caution">
    <text evidence="2">The sequence shown here is derived from an EMBL/GenBank/DDBJ whole genome shotgun (WGS) entry which is preliminary data.</text>
</comment>